<name>A0AAV7KI14_9METZ</name>
<dbReference type="Proteomes" id="UP001165289">
    <property type="component" value="Unassembled WGS sequence"/>
</dbReference>
<dbReference type="AlphaFoldDB" id="A0AAV7KI14"/>
<evidence type="ECO:0000313" key="2">
    <source>
        <dbReference type="Proteomes" id="UP001165289"/>
    </source>
</evidence>
<gene>
    <name evidence="1" type="ORF">LOD99_14102</name>
</gene>
<dbReference type="Pfam" id="PF10203">
    <property type="entry name" value="Pet191_N"/>
    <property type="match status" value="1"/>
</dbReference>
<keyword evidence="2" id="KW-1185">Reference proteome</keyword>
<organism evidence="1 2">
    <name type="scientific">Oopsacas minuta</name>
    <dbReference type="NCBI Taxonomy" id="111878"/>
    <lineage>
        <taxon>Eukaryota</taxon>
        <taxon>Metazoa</taxon>
        <taxon>Porifera</taxon>
        <taxon>Hexactinellida</taxon>
        <taxon>Hexasterophora</taxon>
        <taxon>Lyssacinosida</taxon>
        <taxon>Leucopsacidae</taxon>
        <taxon>Oopsacas</taxon>
    </lineage>
</organism>
<accession>A0AAV7KI14</accession>
<dbReference type="InterPro" id="IPR018793">
    <property type="entry name" value="Cyt_c_oxidase_assmbl_Pet191"/>
</dbReference>
<evidence type="ECO:0000313" key="1">
    <source>
        <dbReference type="EMBL" id="KAI6660518.1"/>
    </source>
</evidence>
<reference evidence="1 2" key="1">
    <citation type="journal article" date="2023" name="BMC Biol.">
        <title>The compact genome of the sponge Oopsacas minuta (Hexactinellida) is lacking key metazoan core genes.</title>
        <authorList>
            <person name="Santini S."/>
            <person name="Schenkelaars Q."/>
            <person name="Jourda C."/>
            <person name="Duchesne M."/>
            <person name="Belahbib H."/>
            <person name="Rocher C."/>
            <person name="Selva M."/>
            <person name="Riesgo A."/>
            <person name="Vervoort M."/>
            <person name="Leys S.P."/>
            <person name="Kodjabachian L."/>
            <person name="Le Bivic A."/>
            <person name="Borchiellini C."/>
            <person name="Claverie J.M."/>
            <person name="Renard E."/>
        </authorList>
    </citation>
    <scope>NUCLEOTIDE SEQUENCE [LARGE SCALE GENOMIC DNA]</scope>
    <source>
        <strain evidence="1">SPO-2</strain>
    </source>
</reference>
<proteinExistence type="predicted"/>
<comment type="caution">
    <text evidence="1">The sequence shown here is derived from an EMBL/GenBank/DDBJ whole genome shotgun (WGS) entry which is preliminary data.</text>
</comment>
<protein>
    <submittedName>
        <fullName evidence="1">Uncharacterized protein</fullName>
    </submittedName>
</protein>
<sequence length="353" mass="40742">MSYIEEDQPPDSKKYICSGLRHDLLACIKSSPCYKMGMSPKECLKTAGDNLDPKCPPLYYAFFECSRGCYASDYLIWTEDRQKECRYNSVLYSLSILAIEEGQPGGGRDVVCSCLPKVELSVSDTIVLMIPKAKFFCGLIFLYSLKRKLFKIVNLCEIASSNLQPWKIVLSVKYFMSQQYSLETKNEDAALMVSTSTGSLNTSFYILDMNRVLWRLIIDERELLFIDIVCSIDLAPFVSDEVLQMTSFQQLIFILKGNNLRVHELTQGVCVQSDIRPDGEFYIYTYLFHKYKKLAISTKTNVYLIEVGVQQFIHTCSYNNIAKMFTNRTNRLDDKPSMHQFLRHLHYIIRLLE</sequence>
<dbReference type="EMBL" id="JAKMXF010000033">
    <property type="protein sequence ID" value="KAI6660518.1"/>
    <property type="molecule type" value="Genomic_DNA"/>
</dbReference>